<sequence>MGDDLRTVPGWARAPEDGFDPWPDSSVHVEWGPEGAALAAARGDVVVVVDVFSLSTAMSIAVARAFTCLVYSDAEIEEMGGPGQASVLLGARSLTRRRRAEPGLLSLSPASLTTAEPGQRVVFTSPDGAAAVQAGSTAPALLIGGLRNATACAHLVAAFMGSTLAGRVTVVACGERWTSAAPGTGGRRPAVEDWAGAGAVCARLTDFGYSLSAEARLAAGLWETGKVLDDLAGCVSARELRARGFEADVELALQVDVDEKVPARLPGEQTRRVFVGQTAPESGLRISGLRVFRSR</sequence>
<accession>A0A941EV74</accession>
<organism evidence="3 4">
    <name type="scientific">Actinospica durhamensis</name>
    <dbReference type="NCBI Taxonomy" id="1508375"/>
    <lineage>
        <taxon>Bacteria</taxon>
        <taxon>Bacillati</taxon>
        <taxon>Actinomycetota</taxon>
        <taxon>Actinomycetes</taxon>
        <taxon>Catenulisporales</taxon>
        <taxon>Actinospicaceae</taxon>
        <taxon>Actinospica</taxon>
    </lineage>
</organism>
<evidence type="ECO:0000256" key="2">
    <source>
        <dbReference type="SAM" id="MobiDB-lite"/>
    </source>
</evidence>
<dbReference type="GO" id="GO:0000287">
    <property type="term" value="F:magnesium ion binding"/>
    <property type="evidence" value="ECO:0007669"/>
    <property type="project" value="InterPro"/>
</dbReference>
<name>A0A941EV74_9ACTN</name>
<dbReference type="EMBL" id="JAGSOG010000347">
    <property type="protein sequence ID" value="MBR7838910.1"/>
    <property type="molecule type" value="Genomic_DNA"/>
</dbReference>
<dbReference type="InterPro" id="IPR005238">
    <property type="entry name" value="ComB-like"/>
</dbReference>
<feature type="region of interest" description="Disordered" evidence="2">
    <location>
        <begin position="1"/>
        <end position="24"/>
    </location>
</feature>
<dbReference type="SUPFAM" id="SSF142823">
    <property type="entry name" value="ComB-like"/>
    <property type="match status" value="1"/>
</dbReference>
<keyword evidence="4" id="KW-1185">Reference proteome</keyword>
<dbReference type="Pfam" id="PF04029">
    <property type="entry name" value="2-ph_phosp"/>
    <property type="match status" value="1"/>
</dbReference>
<dbReference type="Gene3D" id="3.90.1560.10">
    <property type="entry name" value="ComB-like"/>
    <property type="match status" value="1"/>
</dbReference>
<protein>
    <recommendedName>
        <fullName evidence="1">Probable 2-phosphosulfolactate phosphatase</fullName>
    </recommendedName>
</protein>
<evidence type="ECO:0000313" key="3">
    <source>
        <dbReference type="EMBL" id="MBR7838910.1"/>
    </source>
</evidence>
<dbReference type="InterPro" id="IPR036702">
    <property type="entry name" value="ComB-like_sf"/>
</dbReference>
<dbReference type="Proteomes" id="UP000675781">
    <property type="component" value="Unassembled WGS sequence"/>
</dbReference>
<dbReference type="AlphaFoldDB" id="A0A941EV74"/>
<evidence type="ECO:0000313" key="4">
    <source>
        <dbReference type="Proteomes" id="UP000675781"/>
    </source>
</evidence>
<reference evidence="3" key="1">
    <citation type="submission" date="2021-04" db="EMBL/GenBank/DDBJ databases">
        <title>Genome based classification of Actinospica acidithermotolerans sp. nov., an actinobacterium isolated from an Indonesian hot spring.</title>
        <authorList>
            <person name="Kusuma A.B."/>
            <person name="Putra K.E."/>
            <person name="Nafisah S."/>
            <person name="Loh J."/>
            <person name="Nouioui I."/>
            <person name="Goodfellow M."/>
        </authorList>
    </citation>
    <scope>NUCLEOTIDE SEQUENCE</scope>
    <source>
        <strain evidence="3">CSCA 57</strain>
    </source>
</reference>
<dbReference type="GO" id="GO:0050532">
    <property type="term" value="F:2-phosphosulfolactate phosphatase activity"/>
    <property type="evidence" value="ECO:0007669"/>
    <property type="project" value="InterPro"/>
</dbReference>
<gene>
    <name evidence="3" type="ORF">KDL01_36925</name>
</gene>
<evidence type="ECO:0000256" key="1">
    <source>
        <dbReference type="ARBA" id="ARBA00021948"/>
    </source>
</evidence>
<dbReference type="RefSeq" id="WP_212533358.1">
    <property type="nucleotide sequence ID" value="NZ_JAGSOG010000347.1"/>
</dbReference>
<comment type="caution">
    <text evidence="3">The sequence shown here is derived from an EMBL/GenBank/DDBJ whole genome shotgun (WGS) entry which is preliminary data.</text>
</comment>
<proteinExistence type="predicted"/>